<dbReference type="EMBL" id="CP002869">
    <property type="protein sequence ID" value="AEI40179.1"/>
    <property type="molecule type" value="Genomic_DNA"/>
</dbReference>
<keyword evidence="1" id="KW-0812">Transmembrane</keyword>
<evidence type="ECO:0000313" key="3">
    <source>
        <dbReference type="Proteomes" id="UP000006620"/>
    </source>
</evidence>
<reference evidence="2 3" key="2">
    <citation type="journal article" date="2013" name="Genome Announc.">
        <title>Genome Sequence of Growth-Improving Paenibacillus mucilaginosus Strain KNP414.</title>
        <authorList>
            <person name="Lu J.J."/>
            <person name="Wang J.F."/>
            <person name="Hu X.F."/>
        </authorList>
    </citation>
    <scope>NUCLEOTIDE SEQUENCE [LARGE SCALE GENOMIC DNA]</scope>
    <source>
        <strain evidence="2 3">KNP414</strain>
    </source>
</reference>
<accession>F8FPF5</accession>
<dbReference type="HOGENOM" id="CLU_3171052_0_0_9"/>
<evidence type="ECO:0000313" key="2">
    <source>
        <dbReference type="EMBL" id="AEI40179.1"/>
    </source>
</evidence>
<dbReference type="PATRIC" id="fig|1036673.3.peg.1430"/>
<dbReference type="RefSeq" id="WP_013915341.1">
    <property type="nucleotide sequence ID" value="NC_015690.1"/>
</dbReference>
<protein>
    <submittedName>
        <fullName evidence="2">Uncharacterized protein</fullName>
    </submittedName>
</protein>
<feature type="transmembrane region" description="Helical" evidence="1">
    <location>
        <begin position="26"/>
        <end position="45"/>
    </location>
</feature>
<dbReference type="KEGG" id="pms:KNP414_01616"/>
<reference evidence="3" key="1">
    <citation type="submission" date="2011-06" db="EMBL/GenBank/DDBJ databases">
        <title>Complete genome sequence of Paenibacillus mucilaginosus KNP414.</title>
        <authorList>
            <person name="Wang J."/>
            <person name="Hu S."/>
            <person name="Hu X."/>
            <person name="Zhang B."/>
            <person name="Dong D."/>
            <person name="Zhang S."/>
            <person name="Zhao K."/>
            <person name="Wu D."/>
        </authorList>
    </citation>
    <scope>NUCLEOTIDE SEQUENCE [LARGE SCALE GENOMIC DNA]</scope>
    <source>
        <strain evidence="3">KNP414</strain>
    </source>
</reference>
<organism evidence="2 3">
    <name type="scientific">Paenibacillus mucilaginosus (strain KNP414)</name>
    <dbReference type="NCBI Taxonomy" id="1036673"/>
    <lineage>
        <taxon>Bacteria</taxon>
        <taxon>Bacillati</taxon>
        <taxon>Bacillota</taxon>
        <taxon>Bacilli</taxon>
        <taxon>Bacillales</taxon>
        <taxon>Paenibacillaceae</taxon>
        <taxon>Paenibacillus</taxon>
    </lineage>
</organism>
<gene>
    <name evidence="2" type="ordered locus">KNP414_01616</name>
</gene>
<evidence type="ECO:0000256" key="1">
    <source>
        <dbReference type="SAM" id="Phobius"/>
    </source>
</evidence>
<keyword evidence="1" id="KW-0472">Membrane</keyword>
<dbReference type="AlphaFoldDB" id="F8FPF5"/>
<dbReference type="Proteomes" id="UP000006620">
    <property type="component" value="Chromosome"/>
</dbReference>
<proteinExistence type="predicted"/>
<sequence length="47" mass="5550">MNHFELEMLMREHQREMRTKTKELRLLRLPIMDWLVGASGALILAGL</sequence>
<keyword evidence="1" id="KW-1133">Transmembrane helix</keyword>
<name>F8FPF5_PAEMK</name>